<feature type="transmembrane region" description="Helical" evidence="2">
    <location>
        <begin position="124"/>
        <end position="149"/>
    </location>
</feature>
<feature type="transmembrane region" description="Helical" evidence="2">
    <location>
        <begin position="64"/>
        <end position="86"/>
    </location>
</feature>
<feature type="compositionally biased region" description="Polar residues" evidence="1">
    <location>
        <begin position="1"/>
        <end position="13"/>
    </location>
</feature>
<evidence type="ECO:0000313" key="4">
    <source>
        <dbReference type="Proteomes" id="UP000015388"/>
    </source>
</evidence>
<evidence type="ECO:0008006" key="5">
    <source>
        <dbReference type="Google" id="ProtNLM"/>
    </source>
</evidence>
<evidence type="ECO:0000256" key="1">
    <source>
        <dbReference type="SAM" id="MobiDB-lite"/>
    </source>
</evidence>
<keyword evidence="4" id="KW-1185">Reference proteome</keyword>
<name>S5SUA3_9CORY</name>
<accession>S5SUA3</accession>
<feature type="region of interest" description="Disordered" evidence="1">
    <location>
        <begin position="1"/>
        <end position="26"/>
    </location>
</feature>
<dbReference type="PATRIC" id="fig|1224163.3.peg.1152"/>
<organism evidence="3 4">
    <name type="scientific">Corynebacterium maris DSM 45190</name>
    <dbReference type="NCBI Taxonomy" id="1224163"/>
    <lineage>
        <taxon>Bacteria</taxon>
        <taxon>Bacillati</taxon>
        <taxon>Actinomycetota</taxon>
        <taxon>Actinomycetes</taxon>
        <taxon>Mycobacteriales</taxon>
        <taxon>Corynebacteriaceae</taxon>
        <taxon>Corynebacterium</taxon>
    </lineage>
</organism>
<dbReference type="EMBL" id="CP003924">
    <property type="protein sequence ID" value="AGS34622.1"/>
    <property type="molecule type" value="Genomic_DNA"/>
</dbReference>
<evidence type="ECO:0000313" key="3">
    <source>
        <dbReference type="EMBL" id="AGS34622.1"/>
    </source>
</evidence>
<proteinExistence type="predicted"/>
<evidence type="ECO:0000256" key="2">
    <source>
        <dbReference type="SAM" id="Phobius"/>
    </source>
</evidence>
<feature type="transmembrane region" description="Helical" evidence="2">
    <location>
        <begin position="98"/>
        <end position="118"/>
    </location>
</feature>
<keyword evidence="2" id="KW-0812">Transmembrane</keyword>
<feature type="transmembrane region" description="Helical" evidence="2">
    <location>
        <begin position="39"/>
        <end position="58"/>
    </location>
</feature>
<keyword evidence="2" id="KW-0472">Membrane</keyword>
<keyword evidence="2" id="KW-1133">Transmembrane helix</keyword>
<dbReference type="Proteomes" id="UP000015388">
    <property type="component" value="Chromosome"/>
</dbReference>
<reference evidence="3 4" key="1">
    <citation type="submission" date="2012-11" db="EMBL/GenBank/DDBJ databases">
        <title>The complete genome sequence of Corynebacterium maris Coryn-1 (=DSM 45190).</title>
        <authorList>
            <person name="Schaffert L."/>
            <person name="Albersmeier A."/>
            <person name="Kalinowski J."/>
            <person name="Ruckert C."/>
        </authorList>
    </citation>
    <scope>NUCLEOTIDE SEQUENCE [LARGE SCALE GENOMIC DNA]</scope>
    <source>
        <strain evidence="4">Coryn-1</strain>
    </source>
</reference>
<protein>
    <recommendedName>
        <fullName evidence="5">ATP synthase protein I</fullName>
    </recommendedName>
</protein>
<gene>
    <name evidence="3" type="ORF">B841_05745</name>
</gene>
<dbReference type="eggNOG" id="ENOG5032DKN">
    <property type="taxonomic scope" value="Bacteria"/>
</dbReference>
<dbReference type="HOGENOM" id="CLU_129260_1_0_11"/>
<dbReference type="STRING" id="1224163.B841_05745"/>
<sequence>MSTPSENPASETVSPLGGGAAPKSKYDDHRRPLLRALKYGTIGLVIVTVISLAAWGGAQGLPGIWGVLIGAAVGGGYVLLTALSILVTANTSTGATGAIVLGGWLVKLVLVMIIFIALDGLTFYHQWAFVVTLLVALIVVMVAELWGLITTNVTYTS</sequence>
<dbReference type="AlphaFoldDB" id="S5SUA3"/>
<dbReference type="KEGG" id="cmd:B841_05745"/>